<dbReference type="PANTHER" id="PTHR43377">
    <property type="entry name" value="BILIVERDIN REDUCTASE A"/>
    <property type="match status" value="1"/>
</dbReference>
<dbReference type="RefSeq" id="WP_377565891.1">
    <property type="nucleotide sequence ID" value="NZ_JBHTJZ010000024.1"/>
</dbReference>
<dbReference type="PANTHER" id="PTHR43377:SF2">
    <property type="entry name" value="BINDING ROSSMANN FOLD OXIDOREDUCTASE, PUTATIVE (AFU_ORTHOLOGUE AFUA_4G00560)-RELATED"/>
    <property type="match status" value="1"/>
</dbReference>
<dbReference type="EMBL" id="JBHTJZ010000024">
    <property type="protein sequence ID" value="MFD0960928.1"/>
    <property type="molecule type" value="Genomic_DNA"/>
</dbReference>
<comment type="similarity">
    <text evidence="1">Belongs to the Gfo/Idh/MocA family.</text>
</comment>
<dbReference type="Pfam" id="PF02894">
    <property type="entry name" value="GFO_IDH_MocA_C"/>
    <property type="match status" value="1"/>
</dbReference>
<name>A0ABW3HTN4_9BACL</name>
<keyword evidence="5" id="KW-1185">Reference proteome</keyword>
<reference evidence="5" key="1">
    <citation type="journal article" date="2019" name="Int. J. Syst. Evol. Microbiol.">
        <title>The Global Catalogue of Microorganisms (GCM) 10K type strain sequencing project: providing services to taxonomists for standard genome sequencing and annotation.</title>
        <authorList>
            <consortium name="The Broad Institute Genomics Platform"/>
            <consortium name="The Broad Institute Genome Sequencing Center for Infectious Disease"/>
            <person name="Wu L."/>
            <person name="Ma J."/>
        </authorList>
    </citation>
    <scope>NUCLEOTIDE SEQUENCE [LARGE SCALE GENOMIC DNA]</scope>
    <source>
        <strain evidence="5">CCUG 59129</strain>
    </source>
</reference>
<feature type="domain" description="Gfo/Idh/MocA-like oxidoreductase C-terminal" evidence="3">
    <location>
        <begin position="143"/>
        <end position="340"/>
    </location>
</feature>
<dbReference type="InterPro" id="IPR000683">
    <property type="entry name" value="Gfo/Idh/MocA-like_OxRdtase_N"/>
</dbReference>
<protein>
    <submittedName>
        <fullName evidence="4">Gfo/Idh/MocA family protein</fullName>
    </submittedName>
</protein>
<organism evidence="4 5">
    <name type="scientific">Paenibacillus chungangensis</name>
    <dbReference type="NCBI Taxonomy" id="696535"/>
    <lineage>
        <taxon>Bacteria</taxon>
        <taxon>Bacillati</taxon>
        <taxon>Bacillota</taxon>
        <taxon>Bacilli</taxon>
        <taxon>Bacillales</taxon>
        <taxon>Paenibacillaceae</taxon>
        <taxon>Paenibacillus</taxon>
    </lineage>
</organism>
<evidence type="ECO:0000256" key="1">
    <source>
        <dbReference type="ARBA" id="ARBA00010928"/>
    </source>
</evidence>
<dbReference type="InterPro" id="IPR051450">
    <property type="entry name" value="Gfo/Idh/MocA_Oxidoreductases"/>
</dbReference>
<sequence length="430" mass="48181">MIQNNRGITVAVIGAGSRGVGYARYFLSNPVAGKVVAVADPDSERLKKLSDQHFVHEVHRYANYQAFFEQPKMCDAVLICTMDQQHYEPTMMALEKGYHVMVEKPMSPDPIETLDMSRQADNVGKILMVGHVLRYSPFFYKIKSLLHSGAIGDVISIDLIENVGHIHYSHSFVRGNWGNSRRSSFMLMSKSCHDIDILHWLIDKPCVKVSSFGSLMHFNSNNAPEGSTANCFDGCIVERSCPYSANRIYVERGEWLWQVTQSERKEDRIRALQEGPYGRCVYRCDNDVVDHQVVSMEFETGITASFTMIAFTTEEYRTIKVFGTKGQLRSHMGKNEIVVSTFNGDVEKFNPATHAGGHFGADPLLVEDFVTQVNSGHVTGGRTHAKTSADSHLITFAAEQARLQGEVVEMAEYVSNLSNRLSSAYIDNKL</sequence>
<dbReference type="Gene3D" id="3.30.360.10">
    <property type="entry name" value="Dihydrodipicolinate Reductase, domain 2"/>
    <property type="match status" value="1"/>
</dbReference>
<evidence type="ECO:0000313" key="5">
    <source>
        <dbReference type="Proteomes" id="UP001596989"/>
    </source>
</evidence>
<dbReference type="SUPFAM" id="SSF51735">
    <property type="entry name" value="NAD(P)-binding Rossmann-fold domains"/>
    <property type="match status" value="1"/>
</dbReference>
<dbReference type="Gene3D" id="3.40.50.720">
    <property type="entry name" value="NAD(P)-binding Rossmann-like Domain"/>
    <property type="match status" value="1"/>
</dbReference>
<gene>
    <name evidence="4" type="ORF">ACFQ2I_16175</name>
</gene>
<dbReference type="Proteomes" id="UP001596989">
    <property type="component" value="Unassembled WGS sequence"/>
</dbReference>
<feature type="domain" description="Gfo/Idh/MocA-like oxidoreductase N-terminal" evidence="2">
    <location>
        <begin position="8"/>
        <end position="131"/>
    </location>
</feature>
<comment type="caution">
    <text evidence="4">The sequence shown here is derived from an EMBL/GenBank/DDBJ whole genome shotgun (WGS) entry which is preliminary data.</text>
</comment>
<evidence type="ECO:0000259" key="2">
    <source>
        <dbReference type="Pfam" id="PF01408"/>
    </source>
</evidence>
<proteinExistence type="inferred from homology"/>
<accession>A0ABW3HTN4</accession>
<dbReference type="SUPFAM" id="SSF55347">
    <property type="entry name" value="Glyceraldehyde-3-phosphate dehydrogenase-like, C-terminal domain"/>
    <property type="match status" value="1"/>
</dbReference>
<dbReference type="InterPro" id="IPR004104">
    <property type="entry name" value="Gfo/Idh/MocA-like_OxRdtase_C"/>
</dbReference>
<dbReference type="InterPro" id="IPR036291">
    <property type="entry name" value="NAD(P)-bd_dom_sf"/>
</dbReference>
<evidence type="ECO:0000313" key="4">
    <source>
        <dbReference type="EMBL" id="MFD0960928.1"/>
    </source>
</evidence>
<evidence type="ECO:0000259" key="3">
    <source>
        <dbReference type="Pfam" id="PF02894"/>
    </source>
</evidence>
<dbReference type="Pfam" id="PF01408">
    <property type="entry name" value="GFO_IDH_MocA"/>
    <property type="match status" value="1"/>
</dbReference>